<dbReference type="GeneID" id="17277007"/>
<dbReference type="EMBL" id="KB864581">
    <property type="protein sequence ID" value="EOD31732.1"/>
    <property type="molecule type" value="Genomic_DNA"/>
</dbReference>
<reference evidence="2" key="1">
    <citation type="submission" date="2012-07" db="EMBL/GenBank/DDBJ databases">
        <title>Genome variability drives Emilianias global distribution.</title>
        <authorList>
            <consortium name="DOE Joint Genome Institute"/>
            <person name="Read B."/>
            <person name="Kegel J."/>
            <person name="Klute M."/>
            <person name="Kuo A."/>
            <person name="Lefebvre S.C."/>
            <person name="Maumus F."/>
            <person name="Mayer C."/>
            <person name="Miller J."/>
            <person name="Allen A."/>
            <person name="Bidle K."/>
            <person name="Borodovsky M."/>
            <person name="Bowler C."/>
            <person name="Brownlee C."/>
            <person name="Claverie J.-M."/>
            <person name="Cock M."/>
            <person name="De Vargas C."/>
            <person name="Elias M."/>
            <person name="Frickenhaus S."/>
            <person name="Gladyshev V.N."/>
            <person name="Gonzalez K."/>
            <person name="Guda C."/>
            <person name="Hadaegh A."/>
            <person name="Herman E."/>
            <person name="Iglesias-Rodriguez D."/>
            <person name="Jones B."/>
            <person name="Lawson T."/>
            <person name="Leese F."/>
            <person name="Lin Y.-C."/>
            <person name="Lindquist E."/>
            <person name="Lobanov A."/>
            <person name="Lucas S."/>
            <person name="Malik S.-H.B."/>
            <person name="Marsh M.E."/>
            <person name="Mock T."/>
            <person name="Monier A."/>
            <person name="Moreau H."/>
            <person name="Mueller-Roeber B."/>
            <person name="Napier J."/>
            <person name="Ogata H."/>
            <person name="Parker M."/>
            <person name="Probert I."/>
            <person name="Quesneville H."/>
            <person name="Raines C."/>
            <person name="Rensing S."/>
            <person name="Riano-Pachon D.M."/>
            <person name="Richier S."/>
            <person name="Rokitta S."/>
            <person name="Salamov A."/>
            <person name="Sarno A.F."/>
            <person name="Schmutz J."/>
            <person name="Schroeder D."/>
            <person name="Shiraiwa Y."/>
            <person name="Soanes D.M."/>
            <person name="Valentin K."/>
            <person name="Van Der Giezen M."/>
            <person name="Van Der Peer Y."/>
            <person name="Vardi A."/>
            <person name="Verret F."/>
            <person name="Von Dassow P."/>
            <person name="Wheeler G."/>
            <person name="Williams B."/>
            <person name="Wilson W."/>
            <person name="Wolfe G."/>
            <person name="Wurch L.L."/>
            <person name="Young J."/>
            <person name="Dacks J.B."/>
            <person name="Delwiche C.F."/>
            <person name="Dyhrman S."/>
            <person name="Glockner G."/>
            <person name="John U."/>
            <person name="Richards T."/>
            <person name="Worden A.Z."/>
            <person name="Zhang X."/>
            <person name="Grigoriev I.V."/>
        </authorList>
    </citation>
    <scope>NUCLEOTIDE SEQUENCE</scope>
    <source>
        <strain evidence="2">CCMP1516</strain>
    </source>
</reference>
<evidence type="ECO:0000256" key="1">
    <source>
        <dbReference type="SAM" id="MobiDB-lite"/>
    </source>
</evidence>
<proteinExistence type="predicted"/>
<name>R1DA11_EMIHU</name>
<gene>
    <name evidence="2" type="ORF">EMIHUDRAFT_253458</name>
</gene>
<evidence type="ECO:0000313" key="2">
    <source>
        <dbReference type="EMBL" id="EOD31732.1"/>
    </source>
</evidence>
<dbReference type="HOGENOM" id="CLU_2613330_0_0_1"/>
<sequence length="80" mass="8597">MSSAVARSLRSAPASARRLPGRAVLSRARSTAAVGVADDAEPQGSLFNPTAEHYALRELCAAFVRDEVEPQALEFNRAER</sequence>
<accession>R1DA11</accession>
<dbReference type="KEGG" id="ehx:EMIHUDRAFT_253458"/>
<feature type="region of interest" description="Disordered" evidence="1">
    <location>
        <begin position="1"/>
        <end position="21"/>
    </location>
</feature>
<protein>
    <recommendedName>
        <fullName evidence="3">Acyl-CoA dehydrogenase/oxidase N-terminal domain-containing protein</fullName>
    </recommendedName>
</protein>
<organism evidence="2">
    <name type="scientific">Emiliania huxleyi</name>
    <name type="common">Coccolithophore</name>
    <name type="synonym">Pontosphaera huxleyi</name>
    <dbReference type="NCBI Taxonomy" id="2903"/>
    <lineage>
        <taxon>Eukaryota</taxon>
        <taxon>Haptista</taxon>
        <taxon>Haptophyta</taxon>
        <taxon>Prymnesiophyceae</taxon>
        <taxon>Isochrysidales</taxon>
        <taxon>Noelaerhabdaceae</taxon>
        <taxon>Emiliania</taxon>
    </lineage>
</organism>
<dbReference type="AlphaFoldDB" id="R1DA11"/>
<feature type="non-terminal residue" evidence="2">
    <location>
        <position position="80"/>
    </location>
</feature>
<dbReference type="RefSeq" id="XP_005784161.1">
    <property type="nucleotide sequence ID" value="XM_005784104.1"/>
</dbReference>
<evidence type="ECO:0008006" key="3">
    <source>
        <dbReference type="Google" id="ProtNLM"/>
    </source>
</evidence>